<organism evidence="1 2">
    <name type="scientific">Anaeramoeba ignava</name>
    <name type="common">Anaerobic marine amoeba</name>
    <dbReference type="NCBI Taxonomy" id="1746090"/>
    <lineage>
        <taxon>Eukaryota</taxon>
        <taxon>Metamonada</taxon>
        <taxon>Anaeramoebidae</taxon>
        <taxon>Anaeramoeba</taxon>
    </lineage>
</organism>
<sequence>MNTYFHKSSQNISPFYLKNESKPKTKTNYKNLKNFNKNIRNKFYQYLIKTSDIQIYCGIDKRILYCHKSILTARSLTF</sequence>
<evidence type="ECO:0000313" key="2">
    <source>
        <dbReference type="Proteomes" id="UP001149090"/>
    </source>
</evidence>
<proteinExistence type="predicted"/>
<reference evidence="1" key="1">
    <citation type="submission" date="2022-10" db="EMBL/GenBank/DDBJ databases">
        <title>Novel sulphate-reducing endosymbionts in the free-living metamonad Anaeramoeba.</title>
        <authorList>
            <person name="Jerlstrom-Hultqvist J."/>
            <person name="Cepicka I."/>
            <person name="Gallot-Lavallee L."/>
            <person name="Salas-Leiva D."/>
            <person name="Curtis B.A."/>
            <person name="Zahonova K."/>
            <person name="Pipaliya S."/>
            <person name="Dacks J."/>
            <person name="Roger A.J."/>
        </authorList>
    </citation>
    <scope>NUCLEOTIDE SEQUENCE</scope>
    <source>
        <strain evidence="1">BMAN</strain>
    </source>
</reference>
<protein>
    <recommendedName>
        <fullName evidence="3">BTB domain-containing protein</fullName>
    </recommendedName>
</protein>
<evidence type="ECO:0000313" key="1">
    <source>
        <dbReference type="EMBL" id="KAJ5069030.1"/>
    </source>
</evidence>
<comment type="caution">
    <text evidence="1">The sequence shown here is derived from an EMBL/GenBank/DDBJ whole genome shotgun (WGS) entry which is preliminary data.</text>
</comment>
<evidence type="ECO:0008006" key="3">
    <source>
        <dbReference type="Google" id="ProtNLM"/>
    </source>
</evidence>
<dbReference type="AlphaFoldDB" id="A0A9Q0LBR8"/>
<accession>A0A9Q0LBR8</accession>
<dbReference type="EMBL" id="JAPDFW010000109">
    <property type="protein sequence ID" value="KAJ5069030.1"/>
    <property type="molecule type" value="Genomic_DNA"/>
</dbReference>
<keyword evidence="2" id="KW-1185">Reference proteome</keyword>
<gene>
    <name evidence="1" type="ORF">M0811_11930</name>
</gene>
<dbReference type="Proteomes" id="UP001149090">
    <property type="component" value="Unassembled WGS sequence"/>
</dbReference>
<name>A0A9Q0LBR8_ANAIG</name>